<dbReference type="Proteomes" id="UP001500683">
    <property type="component" value="Unassembled WGS sequence"/>
</dbReference>
<organism evidence="2 3">
    <name type="scientific">Actinomadura miaoliensis</name>
    <dbReference type="NCBI Taxonomy" id="430685"/>
    <lineage>
        <taxon>Bacteria</taxon>
        <taxon>Bacillati</taxon>
        <taxon>Actinomycetota</taxon>
        <taxon>Actinomycetes</taxon>
        <taxon>Streptosporangiales</taxon>
        <taxon>Thermomonosporaceae</taxon>
        <taxon>Actinomadura</taxon>
    </lineage>
</organism>
<dbReference type="InterPro" id="IPR007278">
    <property type="entry name" value="DUF397"/>
</dbReference>
<dbReference type="RefSeq" id="WP_344957194.1">
    <property type="nucleotide sequence ID" value="NZ_BAAAZG010000059.1"/>
</dbReference>
<proteinExistence type="predicted"/>
<comment type="caution">
    <text evidence="2">The sequence shown here is derived from an EMBL/GenBank/DDBJ whole genome shotgun (WGS) entry which is preliminary data.</text>
</comment>
<protein>
    <submittedName>
        <fullName evidence="2">DUF397 domain-containing protein</fullName>
    </submittedName>
</protein>
<accession>A0ABP7WXS3</accession>
<evidence type="ECO:0000259" key="1">
    <source>
        <dbReference type="Pfam" id="PF04149"/>
    </source>
</evidence>
<name>A0ABP7WXS3_9ACTN</name>
<gene>
    <name evidence="2" type="ORF">GCM10022214_75510</name>
</gene>
<dbReference type="EMBL" id="BAAAZG010000059">
    <property type="protein sequence ID" value="GAA4099456.1"/>
    <property type="molecule type" value="Genomic_DNA"/>
</dbReference>
<reference evidence="3" key="1">
    <citation type="journal article" date="2019" name="Int. J. Syst. Evol. Microbiol.">
        <title>The Global Catalogue of Microorganisms (GCM) 10K type strain sequencing project: providing services to taxonomists for standard genome sequencing and annotation.</title>
        <authorList>
            <consortium name="The Broad Institute Genomics Platform"/>
            <consortium name="The Broad Institute Genome Sequencing Center for Infectious Disease"/>
            <person name="Wu L."/>
            <person name="Ma J."/>
        </authorList>
    </citation>
    <scope>NUCLEOTIDE SEQUENCE [LARGE SCALE GENOMIC DNA]</scope>
    <source>
        <strain evidence="3">JCM 16702</strain>
    </source>
</reference>
<evidence type="ECO:0000313" key="2">
    <source>
        <dbReference type="EMBL" id="GAA4099456.1"/>
    </source>
</evidence>
<sequence length="66" mass="7055">MASADVRWRKGSRSGHEGGECVEVADLAAGVVVRDSKDPDGPKLAFAAGEWRAFMLAVRCSEYDLG</sequence>
<evidence type="ECO:0000313" key="3">
    <source>
        <dbReference type="Proteomes" id="UP001500683"/>
    </source>
</evidence>
<feature type="domain" description="DUF397" evidence="1">
    <location>
        <begin position="7"/>
        <end position="59"/>
    </location>
</feature>
<keyword evidence="3" id="KW-1185">Reference proteome</keyword>
<dbReference type="Pfam" id="PF04149">
    <property type="entry name" value="DUF397"/>
    <property type="match status" value="1"/>
</dbReference>